<keyword evidence="3" id="KW-1185">Reference proteome</keyword>
<accession>A0A5C3ES18</accession>
<organism evidence="2 3">
    <name type="scientific">Pseudozyma flocculosa</name>
    <dbReference type="NCBI Taxonomy" id="84751"/>
    <lineage>
        <taxon>Eukaryota</taxon>
        <taxon>Fungi</taxon>
        <taxon>Dikarya</taxon>
        <taxon>Basidiomycota</taxon>
        <taxon>Ustilaginomycotina</taxon>
        <taxon>Ustilaginomycetes</taxon>
        <taxon>Ustilaginales</taxon>
        <taxon>Ustilaginaceae</taxon>
        <taxon>Pseudozyma</taxon>
    </lineage>
</organism>
<feature type="compositionally biased region" description="Polar residues" evidence="1">
    <location>
        <begin position="199"/>
        <end position="210"/>
    </location>
</feature>
<proteinExistence type="predicted"/>
<evidence type="ECO:0000313" key="2">
    <source>
        <dbReference type="EMBL" id="SPO34650.1"/>
    </source>
</evidence>
<dbReference type="Proteomes" id="UP000323386">
    <property type="component" value="Unassembled WGS sequence"/>
</dbReference>
<dbReference type="AlphaFoldDB" id="A0A5C3ES18"/>
<dbReference type="EMBL" id="OOIP01000001">
    <property type="protein sequence ID" value="SPO34650.1"/>
    <property type="molecule type" value="Genomic_DNA"/>
</dbReference>
<protein>
    <submittedName>
        <fullName evidence="2">Uncharacterized protein</fullName>
    </submittedName>
</protein>
<evidence type="ECO:0000313" key="3">
    <source>
        <dbReference type="Proteomes" id="UP000323386"/>
    </source>
</evidence>
<feature type="region of interest" description="Disordered" evidence="1">
    <location>
        <begin position="191"/>
        <end position="210"/>
    </location>
</feature>
<sequence>MSVVDPGADSKRPVSLQYKPDDLLDFNDFPFPSTPAWPGWVPPSVDRVPFVAACCLLPAACCLALTLALPPLFASSSVPLSLCGSLPRLPASSHLVKAVHTVTTPTFSSVSGARDTKGTADGFTASSQDRLLPDQRRPPHSSNPFKLWGAGLLDATHPFPPSSSTIRYRLFPINITAFDLFRTLLRSSTLPTSRRVPNARSSSNQRSRGI</sequence>
<reference evidence="2 3" key="1">
    <citation type="submission" date="2018-03" db="EMBL/GenBank/DDBJ databases">
        <authorList>
            <person name="Guldener U."/>
        </authorList>
    </citation>
    <scope>NUCLEOTIDE SEQUENCE [LARGE SCALE GENOMIC DNA]</scope>
    <source>
        <strain evidence="2 3">DAOM196992</strain>
    </source>
</reference>
<name>A0A5C3ES18_9BASI</name>
<feature type="region of interest" description="Disordered" evidence="1">
    <location>
        <begin position="107"/>
        <end position="140"/>
    </location>
</feature>
<gene>
    <name evidence="2" type="ORF">PSFLO_00121</name>
</gene>
<evidence type="ECO:0000256" key="1">
    <source>
        <dbReference type="SAM" id="MobiDB-lite"/>
    </source>
</evidence>